<protein>
    <recommendedName>
        <fullName evidence="3">Glycine zipper domain-containing protein</fullName>
    </recommendedName>
</protein>
<evidence type="ECO:0008006" key="3">
    <source>
        <dbReference type="Google" id="ProtNLM"/>
    </source>
</evidence>
<dbReference type="Proteomes" id="UP000178168">
    <property type="component" value="Unassembled WGS sequence"/>
</dbReference>
<dbReference type="AlphaFoldDB" id="A0A1G2SLL6"/>
<evidence type="ECO:0000313" key="2">
    <source>
        <dbReference type="Proteomes" id="UP000178168"/>
    </source>
</evidence>
<accession>A0A1G2SLL6</accession>
<organism evidence="1 2">
    <name type="scientific">Candidatus Yonathbacteria bacterium RIFOXYD1_FULL_52_36</name>
    <dbReference type="NCBI Taxonomy" id="1802730"/>
    <lineage>
        <taxon>Bacteria</taxon>
        <taxon>Candidatus Yonathiibacteriota</taxon>
    </lineage>
</organism>
<comment type="caution">
    <text evidence="1">The sequence shown here is derived from an EMBL/GenBank/DDBJ whole genome shotgun (WGS) entry which is preliminary data.</text>
</comment>
<dbReference type="STRING" id="1802730.A2591_00125"/>
<dbReference type="EMBL" id="MHUZ01000012">
    <property type="protein sequence ID" value="OHA85960.1"/>
    <property type="molecule type" value="Genomic_DNA"/>
</dbReference>
<reference evidence="1 2" key="1">
    <citation type="journal article" date="2016" name="Nat. Commun.">
        <title>Thousands of microbial genomes shed light on interconnected biogeochemical processes in an aquifer system.</title>
        <authorList>
            <person name="Anantharaman K."/>
            <person name="Brown C.T."/>
            <person name="Hug L.A."/>
            <person name="Sharon I."/>
            <person name="Castelle C.J."/>
            <person name="Probst A.J."/>
            <person name="Thomas B.C."/>
            <person name="Singh A."/>
            <person name="Wilkins M.J."/>
            <person name="Karaoz U."/>
            <person name="Brodie E.L."/>
            <person name="Williams K.H."/>
            <person name="Hubbard S.S."/>
            <person name="Banfield J.F."/>
        </authorList>
    </citation>
    <scope>NUCLEOTIDE SEQUENCE [LARGE SCALE GENOMIC DNA]</scope>
</reference>
<sequence length="172" mass="19128">MNDLKKSLQDKDILQFLAKMAEERSMKTLKGLMFLVVMTAVLSGCATPNGYRGDPRGSIQGYTNAAIVGGISGLLIGDSGRAAGIGAGAMMALNGVTQNTQSISRVARGGGGQQYQGRPQYRDDRYYDDNGDYYDDGYRCRETRNFDCQEVAPGYYRPKYDPWRPEARYYRD</sequence>
<gene>
    <name evidence="1" type="ORF">A2591_00125</name>
</gene>
<evidence type="ECO:0000313" key="1">
    <source>
        <dbReference type="EMBL" id="OHA85960.1"/>
    </source>
</evidence>
<proteinExistence type="predicted"/>
<name>A0A1G2SLL6_9BACT</name>